<sequence>MLSSFLNRVTTRIRSISPTSIPSKLTTHTPHNRLTKSEPLERYCSGGYHAVKIGDVFNERFKVCGKLGWGRFSTVWEATDTRSNTDVALKILTADCTAGPNALDELGTLKRVTSANPSHPGYPHFQHLLDDFTIEGPNGTHICLVLERYRNSLDTLWRDDDGVRHALPTDLVKIITRDVLLALTYLHEECGLVHTDIKPDNILFSEPQTPDTDDKSKLWDPYLASFKLIDLGHANLVDKPFATLIQPPALRAPEVVLGRSWGTPADMWNLGCIIYELVVGQSLFAPLFKLPDVEVNPGTMHLAQIIAVCGQIPLKMRLEGEKVRRYFDEQGRPLATVDFPPTIMQEMLIKVRVPEDEAKEIASFLMSMLCIDPEERVTAAQALKHPWVAR</sequence>
<evidence type="ECO:0000313" key="2">
    <source>
        <dbReference type="Proteomes" id="UP001055072"/>
    </source>
</evidence>
<reference evidence="1" key="1">
    <citation type="journal article" date="2021" name="Environ. Microbiol.">
        <title>Gene family expansions and transcriptome signatures uncover fungal adaptations to wood decay.</title>
        <authorList>
            <person name="Hage H."/>
            <person name="Miyauchi S."/>
            <person name="Viragh M."/>
            <person name="Drula E."/>
            <person name="Min B."/>
            <person name="Chaduli D."/>
            <person name="Navarro D."/>
            <person name="Favel A."/>
            <person name="Norest M."/>
            <person name="Lesage-Meessen L."/>
            <person name="Balint B."/>
            <person name="Merenyi Z."/>
            <person name="de Eugenio L."/>
            <person name="Morin E."/>
            <person name="Martinez A.T."/>
            <person name="Baldrian P."/>
            <person name="Stursova M."/>
            <person name="Martinez M.J."/>
            <person name="Novotny C."/>
            <person name="Magnuson J.K."/>
            <person name="Spatafora J.W."/>
            <person name="Maurice S."/>
            <person name="Pangilinan J."/>
            <person name="Andreopoulos W."/>
            <person name="LaButti K."/>
            <person name="Hundley H."/>
            <person name="Na H."/>
            <person name="Kuo A."/>
            <person name="Barry K."/>
            <person name="Lipzen A."/>
            <person name="Henrissat B."/>
            <person name="Riley R."/>
            <person name="Ahrendt S."/>
            <person name="Nagy L.G."/>
            <person name="Grigoriev I.V."/>
            <person name="Martin F."/>
            <person name="Rosso M.N."/>
        </authorList>
    </citation>
    <scope>NUCLEOTIDE SEQUENCE</scope>
    <source>
        <strain evidence="1">CBS 384.51</strain>
    </source>
</reference>
<organism evidence="1 2">
    <name type="scientific">Irpex rosettiformis</name>
    <dbReference type="NCBI Taxonomy" id="378272"/>
    <lineage>
        <taxon>Eukaryota</taxon>
        <taxon>Fungi</taxon>
        <taxon>Dikarya</taxon>
        <taxon>Basidiomycota</taxon>
        <taxon>Agaricomycotina</taxon>
        <taxon>Agaricomycetes</taxon>
        <taxon>Polyporales</taxon>
        <taxon>Irpicaceae</taxon>
        <taxon>Irpex</taxon>
    </lineage>
</organism>
<protein>
    <submittedName>
        <fullName evidence="1">Kinase-like domain-containing protein</fullName>
    </submittedName>
</protein>
<dbReference type="EMBL" id="MU274907">
    <property type="protein sequence ID" value="KAI0090519.1"/>
    <property type="molecule type" value="Genomic_DNA"/>
</dbReference>
<comment type="caution">
    <text evidence="1">The sequence shown here is derived from an EMBL/GenBank/DDBJ whole genome shotgun (WGS) entry which is preliminary data.</text>
</comment>
<accession>A0ACB8U8T3</accession>
<evidence type="ECO:0000313" key="1">
    <source>
        <dbReference type="EMBL" id="KAI0090519.1"/>
    </source>
</evidence>
<gene>
    <name evidence="1" type="ORF">BDY19DRAFT_935582</name>
</gene>
<dbReference type="Proteomes" id="UP001055072">
    <property type="component" value="Unassembled WGS sequence"/>
</dbReference>
<name>A0ACB8U8T3_9APHY</name>
<keyword evidence="2" id="KW-1185">Reference proteome</keyword>
<proteinExistence type="predicted"/>